<name>A0A5F8GAJ2_MONDO</name>
<evidence type="ECO:0000313" key="5">
    <source>
        <dbReference type="Proteomes" id="UP000002280"/>
    </source>
</evidence>
<dbReference type="InterPro" id="IPR001506">
    <property type="entry name" value="Peptidase_M12A"/>
</dbReference>
<proteinExistence type="predicted"/>
<reference evidence="4" key="2">
    <citation type="submission" date="2025-08" db="UniProtKB">
        <authorList>
            <consortium name="Ensembl"/>
        </authorList>
    </citation>
    <scope>IDENTIFICATION</scope>
</reference>
<comment type="caution">
    <text evidence="1">Lacks conserved residue(s) required for the propagation of feature annotation.</text>
</comment>
<dbReference type="Pfam" id="PF01400">
    <property type="entry name" value="Astacin"/>
    <property type="match status" value="1"/>
</dbReference>
<dbReference type="PROSITE" id="PS51864">
    <property type="entry name" value="ASTACIN"/>
    <property type="match status" value="1"/>
</dbReference>
<organism evidence="4 5">
    <name type="scientific">Monodelphis domestica</name>
    <name type="common">Gray short-tailed opossum</name>
    <dbReference type="NCBI Taxonomy" id="13616"/>
    <lineage>
        <taxon>Eukaryota</taxon>
        <taxon>Metazoa</taxon>
        <taxon>Chordata</taxon>
        <taxon>Craniata</taxon>
        <taxon>Vertebrata</taxon>
        <taxon>Euteleostomi</taxon>
        <taxon>Mammalia</taxon>
        <taxon>Metatheria</taxon>
        <taxon>Didelphimorphia</taxon>
        <taxon>Didelphidae</taxon>
        <taxon>Monodelphis</taxon>
    </lineage>
</organism>
<dbReference type="GO" id="GO:0006508">
    <property type="term" value="P:proteolysis"/>
    <property type="evidence" value="ECO:0007669"/>
    <property type="project" value="InterPro"/>
</dbReference>
<dbReference type="Bgee" id="ENSMODG00000045526">
    <property type="expression patterns" value="Expressed in extraembryonic membrane and 17 other cell types or tissues"/>
</dbReference>
<dbReference type="SUPFAM" id="SSF55486">
    <property type="entry name" value="Metalloproteases ('zincins'), catalytic domain"/>
    <property type="match status" value="1"/>
</dbReference>
<dbReference type="InterPro" id="IPR024079">
    <property type="entry name" value="MetalloPept_cat_dom_sf"/>
</dbReference>
<feature type="compositionally biased region" description="Basic residues" evidence="2">
    <location>
        <begin position="122"/>
        <end position="148"/>
    </location>
</feature>
<evidence type="ECO:0000313" key="4">
    <source>
        <dbReference type="Ensembl" id="ENSMODP00000044401.1"/>
    </source>
</evidence>
<dbReference type="STRING" id="13616.ENSMODP00000044401"/>
<feature type="region of interest" description="Disordered" evidence="2">
    <location>
        <begin position="107"/>
        <end position="150"/>
    </location>
</feature>
<dbReference type="PANTHER" id="PTHR10127:SF863">
    <property type="entry name" value="BONE MORPHOGENETIC PROTEIN 1"/>
    <property type="match status" value="1"/>
</dbReference>
<keyword evidence="5" id="KW-1185">Reference proteome</keyword>
<evidence type="ECO:0000256" key="1">
    <source>
        <dbReference type="PROSITE-ProRule" id="PRU01211"/>
    </source>
</evidence>
<dbReference type="PANTHER" id="PTHR10127">
    <property type="entry name" value="DISCOIDIN, CUB, EGF, LAMININ , AND ZINC METALLOPROTEASE DOMAIN CONTAINING"/>
    <property type="match status" value="1"/>
</dbReference>
<dbReference type="Ensembl" id="ENSMODT00000080394.1">
    <property type="protein sequence ID" value="ENSMODP00000044401.1"/>
    <property type="gene ID" value="ENSMODG00000045526.1"/>
</dbReference>
<dbReference type="Proteomes" id="UP000002280">
    <property type="component" value="Chromosome 1"/>
</dbReference>
<reference evidence="4" key="3">
    <citation type="submission" date="2025-09" db="UniProtKB">
        <authorList>
            <consortium name="Ensembl"/>
        </authorList>
    </citation>
    <scope>IDENTIFICATION</scope>
</reference>
<evidence type="ECO:0000256" key="2">
    <source>
        <dbReference type="SAM" id="MobiDB-lite"/>
    </source>
</evidence>
<dbReference type="OMA" id="ANQHARG"/>
<feature type="compositionally biased region" description="Polar residues" evidence="2">
    <location>
        <begin position="110"/>
        <end position="119"/>
    </location>
</feature>
<evidence type="ECO:0000259" key="3">
    <source>
        <dbReference type="PROSITE" id="PS51864"/>
    </source>
</evidence>
<protein>
    <recommendedName>
        <fullName evidence="3">Peptidase M12A domain-containing protein</fullName>
    </recommendedName>
</protein>
<sequence length="210" mass="23901">MLKADGKAFWVSLDSETGVTYREWSPSKDLFQSLQFTGLLPWQASWWRWTTAGTEGPQDRKRSQAISPTHRYPAAFLGDIALDEEDLKAFQVEQIAELRQQAILRATGKASGNSSTPANQHARGRLQRKAREKLGGRGRGRSRNRRAATSRPERVWVDGIIPFVIGGNFTGSQRAVFRQAMRHWEKHTCVTFLERTDEDSYIVFTYRPCG</sequence>
<dbReference type="GO" id="GO:0004222">
    <property type="term" value="F:metalloendopeptidase activity"/>
    <property type="evidence" value="ECO:0007669"/>
    <property type="project" value="InterPro"/>
</dbReference>
<dbReference type="GeneTree" id="ENSGT00940000157176"/>
<reference evidence="4 5" key="1">
    <citation type="journal article" date="2007" name="Nature">
        <title>Genome of the marsupial Monodelphis domestica reveals innovation in non-coding sequences.</title>
        <authorList>
            <person name="Mikkelsen T.S."/>
            <person name="Wakefield M.J."/>
            <person name="Aken B."/>
            <person name="Amemiya C.T."/>
            <person name="Chang J.L."/>
            <person name="Duke S."/>
            <person name="Garber M."/>
            <person name="Gentles A.J."/>
            <person name="Goodstadt L."/>
            <person name="Heger A."/>
            <person name="Jurka J."/>
            <person name="Kamal M."/>
            <person name="Mauceli E."/>
            <person name="Searle S.M."/>
            <person name="Sharpe T."/>
            <person name="Baker M.L."/>
            <person name="Batzer M.A."/>
            <person name="Benos P.V."/>
            <person name="Belov K."/>
            <person name="Clamp M."/>
            <person name="Cook A."/>
            <person name="Cuff J."/>
            <person name="Das R."/>
            <person name="Davidow L."/>
            <person name="Deakin J.E."/>
            <person name="Fazzari M.J."/>
            <person name="Glass J.L."/>
            <person name="Grabherr M."/>
            <person name="Greally J.M."/>
            <person name="Gu W."/>
            <person name="Hore T.A."/>
            <person name="Huttley G.A."/>
            <person name="Kleber M."/>
            <person name="Jirtle R.L."/>
            <person name="Koina E."/>
            <person name="Lee J.T."/>
            <person name="Mahony S."/>
            <person name="Marra M.A."/>
            <person name="Miller R.D."/>
            <person name="Nicholls R.D."/>
            <person name="Oda M."/>
            <person name="Papenfuss A.T."/>
            <person name="Parra Z.E."/>
            <person name="Pollock D.D."/>
            <person name="Ray D.A."/>
            <person name="Schein J.E."/>
            <person name="Speed T.P."/>
            <person name="Thompson K."/>
            <person name="VandeBerg J.L."/>
            <person name="Wade C.M."/>
            <person name="Walker J.A."/>
            <person name="Waters P.D."/>
            <person name="Webber C."/>
            <person name="Weidman J.R."/>
            <person name="Xie X."/>
            <person name="Zody M.C."/>
            <person name="Baldwin J."/>
            <person name="Abdouelleil A."/>
            <person name="Abdulkadir J."/>
            <person name="Abebe A."/>
            <person name="Abera B."/>
            <person name="Abreu J."/>
            <person name="Acer S.C."/>
            <person name="Aftuck L."/>
            <person name="Alexander A."/>
            <person name="An P."/>
            <person name="Anderson E."/>
            <person name="Anderson S."/>
            <person name="Arachi H."/>
            <person name="Azer M."/>
            <person name="Bachantsang P."/>
            <person name="Barry A."/>
            <person name="Bayul T."/>
            <person name="Berlin A."/>
            <person name="Bessette D."/>
            <person name="Bloom T."/>
            <person name="Bloom T."/>
            <person name="Boguslavskiy L."/>
            <person name="Bonnet C."/>
            <person name="Boukhgalter B."/>
            <person name="Bourzgui I."/>
            <person name="Brown A."/>
            <person name="Cahill P."/>
            <person name="Channer S."/>
            <person name="Cheshatsang Y."/>
            <person name="Chuda L."/>
            <person name="Citroen M."/>
            <person name="Collymore A."/>
            <person name="Cooke P."/>
            <person name="Costello M."/>
            <person name="D'Aco K."/>
            <person name="Daza R."/>
            <person name="De Haan G."/>
            <person name="DeGray S."/>
            <person name="DeMaso C."/>
            <person name="Dhargay N."/>
            <person name="Dooley K."/>
            <person name="Dooley E."/>
            <person name="Doricent M."/>
            <person name="Dorje P."/>
            <person name="Dorjee K."/>
            <person name="Dupes A."/>
            <person name="Elong R."/>
            <person name="Falk J."/>
            <person name="Farina A."/>
            <person name="Faro S."/>
            <person name="Ferguson D."/>
            <person name="Fisher S."/>
            <person name="Foley C.D."/>
            <person name="Franke A."/>
            <person name="Friedrich D."/>
            <person name="Gadbois L."/>
            <person name="Gearin G."/>
            <person name="Gearin C.R."/>
            <person name="Giannoukos G."/>
            <person name="Goode T."/>
            <person name="Graham J."/>
            <person name="Grandbois E."/>
            <person name="Grewal S."/>
            <person name="Gyaltsen K."/>
            <person name="Hafez N."/>
            <person name="Hagos B."/>
            <person name="Hall J."/>
            <person name="Henson C."/>
            <person name="Hollinger A."/>
            <person name="Honan T."/>
            <person name="Huard M.D."/>
            <person name="Hughes L."/>
            <person name="Hurhula B."/>
            <person name="Husby M.E."/>
            <person name="Kamat A."/>
            <person name="Kanga B."/>
            <person name="Kashin S."/>
            <person name="Khazanovich D."/>
            <person name="Kisner P."/>
            <person name="Lance K."/>
            <person name="Lara M."/>
            <person name="Lee W."/>
            <person name="Lennon N."/>
            <person name="Letendre F."/>
            <person name="LeVine R."/>
            <person name="Lipovsky A."/>
            <person name="Liu X."/>
            <person name="Liu J."/>
            <person name="Liu S."/>
            <person name="Lokyitsang T."/>
            <person name="Lokyitsang Y."/>
            <person name="Lubonja R."/>
            <person name="Lui A."/>
            <person name="MacDonald P."/>
            <person name="Magnisalis V."/>
            <person name="Maru K."/>
            <person name="Matthews C."/>
            <person name="McCusker W."/>
            <person name="McDonough S."/>
            <person name="Mehta T."/>
            <person name="Meldrim J."/>
            <person name="Meneus L."/>
            <person name="Mihai O."/>
            <person name="Mihalev A."/>
            <person name="Mihova T."/>
            <person name="Mittelman R."/>
            <person name="Mlenga V."/>
            <person name="Montmayeur A."/>
            <person name="Mulrain L."/>
            <person name="Navidi A."/>
            <person name="Naylor J."/>
            <person name="Negash T."/>
            <person name="Nguyen T."/>
            <person name="Nguyen N."/>
            <person name="Nicol R."/>
            <person name="Norbu C."/>
            <person name="Norbu N."/>
            <person name="Novod N."/>
            <person name="O'Neill B."/>
            <person name="Osman S."/>
            <person name="Markiewicz E."/>
            <person name="Oyono O.L."/>
            <person name="Patti C."/>
            <person name="Phunkhang P."/>
            <person name="Pierre F."/>
            <person name="Priest M."/>
            <person name="Raghuraman S."/>
            <person name="Rege F."/>
            <person name="Reyes R."/>
            <person name="Rise C."/>
            <person name="Rogov P."/>
            <person name="Ross K."/>
            <person name="Ryan E."/>
            <person name="Settipalli S."/>
            <person name="Shea T."/>
            <person name="Sherpa N."/>
            <person name="Shi L."/>
            <person name="Shih D."/>
            <person name="Sparrow T."/>
            <person name="Spaulding J."/>
            <person name="Stalker J."/>
            <person name="Stange-Thomann N."/>
            <person name="Stavropoulos S."/>
            <person name="Stone C."/>
            <person name="Strader C."/>
            <person name="Tesfaye S."/>
            <person name="Thomson T."/>
            <person name="Thoulutsang Y."/>
            <person name="Thoulutsang D."/>
            <person name="Topham K."/>
            <person name="Topping I."/>
            <person name="Tsamla T."/>
            <person name="Vassiliev H."/>
            <person name="Vo A."/>
            <person name="Wangchuk T."/>
            <person name="Wangdi T."/>
            <person name="Weiand M."/>
            <person name="Wilkinson J."/>
            <person name="Wilson A."/>
            <person name="Yadav S."/>
            <person name="Young G."/>
            <person name="Yu Q."/>
            <person name="Zembek L."/>
            <person name="Zhong D."/>
            <person name="Zimmer A."/>
            <person name="Zwirko Z."/>
            <person name="Jaffe D.B."/>
            <person name="Alvarez P."/>
            <person name="Brockman W."/>
            <person name="Butler J."/>
            <person name="Chin C."/>
            <person name="Gnerre S."/>
            <person name="MacCallum I."/>
            <person name="Graves J.A."/>
            <person name="Ponting C.P."/>
            <person name="Breen M."/>
            <person name="Samollow P.B."/>
            <person name="Lander E.S."/>
            <person name="Lindblad-Toh K."/>
        </authorList>
    </citation>
    <scope>NUCLEOTIDE SEQUENCE [LARGE SCALE GENOMIC DNA]</scope>
</reference>
<dbReference type="AlphaFoldDB" id="A0A5F8GAJ2"/>
<feature type="domain" description="Peptidase M12A" evidence="3">
    <location>
        <begin position="147"/>
        <end position="210"/>
    </location>
</feature>
<dbReference type="Gene3D" id="3.40.390.10">
    <property type="entry name" value="Collagenase (Catalytic Domain)"/>
    <property type="match status" value="1"/>
</dbReference>
<dbReference type="InParanoid" id="A0A5F8GAJ2"/>
<accession>A0A5F8GAJ2</accession>